<dbReference type="PANTHER" id="PTHR30329:SF21">
    <property type="entry name" value="LIPOPROTEIN YIAD-RELATED"/>
    <property type="match status" value="1"/>
</dbReference>
<keyword evidence="3" id="KW-1003">Cell membrane</keyword>
<feature type="transmembrane region" description="Helical" evidence="9">
    <location>
        <begin position="20"/>
        <end position="38"/>
    </location>
</feature>
<evidence type="ECO:0000256" key="7">
    <source>
        <dbReference type="PROSITE-ProRule" id="PRU00473"/>
    </source>
</evidence>
<dbReference type="Gene3D" id="3.30.1330.60">
    <property type="entry name" value="OmpA-like domain"/>
    <property type="match status" value="1"/>
</dbReference>
<dbReference type="EMBL" id="FNHF01000002">
    <property type="protein sequence ID" value="SDM24660.1"/>
    <property type="molecule type" value="Genomic_DNA"/>
</dbReference>
<comment type="similarity">
    <text evidence="2">Belongs to the MotB family.</text>
</comment>
<dbReference type="Proteomes" id="UP000182347">
    <property type="component" value="Unassembled WGS sequence"/>
</dbReference>
<dbReference type="InterPro" id="IPR050330">
    <property type="entry name" value="Bact_OuterMem_StrucFunc"/>
</dbReference>
<name>A0A1G9RNK4_9BACI</name>
<feature type="compositionally biased region" description="Basic and acidic residues" evidence="8">
    <location>
        <begin position="89"/>
        <end position="98"/>
    </location>
</feature>
<dbReference type="InterPro" id="IPR006665">
    <property type="entry name" value="OmpA-like"/>
</dbReference>
<feature type="domain" description="OmpA-like" evidence="10">
    <location>
        <begin position="131"/>
        <end position="253"/>
    </location>
</feature>
<sequence>MRKKKKHKEDHIDETWLVPYADLLTLLLALFIVLFAISKVDQEKFAELANVMRGEFSSGEGIMENGTTISPEEQPLVGEEQEEKEEEQQEKAEDEEKKRAEIERLAKIQQKINGYITENELTDVLDTNLTDKGLLISILNDVSFDSGSAEVSGDGQEIAKEVSNFLYTNPPHEITVSGHTDNQPIHSSEFKSNWELSVMRAVNFMRLLLGNEDLDERLFSAKGYGEYEPIAPNDSPQNREKNRRVEVLILPNYE</sequence>
<dbReference type="PROSITE" id="PS51123">
    <property type="entry name" value="OMPA_2"/>
    <property type="match status" value="1"/>
</dbReference>
<dbReference type="InterPro" id="IPR036737">
    <property type="entry name" value="OmpA-like_sf"/>
</dbReference>
<dbReference type="Pfam" id="PF00691">
    <property type="entry name" value="OmpA"/>
    <property type="match status" value="1"/>
</dbReference>
<evidence type="ECO:0000256" key="4">
    <source>
        <dbReference type="ARBA" id="ARBA00022692"/>
    </source>
</evidence>
<dbReference type="CDD" id="cd07185">
    <property type="entry name" value="OmpA_C-like"/>
    <property type="match status" value="1"/>
</dbReference>
<feature type="region of interest" description="Disordered" evidence="8">
    <location>
        <begin position="59"/>
        <end position="98"/>
    </location>
</feature>
<accession>A0A1G9RNK4</accession>
<dbReference type="STRING" id="482461.SAMN05216244_2060"/>
<dbReference type="InterPro" id="IPR025713">
    <property type="entry name" value="MotB-like_N_dom"/>
</dbReference>
<evidence type="ECO:0000313" key="12">
    <source>
        <dbReference type="Proteomes" id="UP000182347"/>
    </source>
</evidence>
<protein>
    <submittedName>
        <fullName evidence="11">Chemotaxis protein MotB</fullName>
    </submittedName>
</protein>
<reference evidence="12" key="1">
    <citation type="submission" date="2016-10" db="EMBL/GenBank/DDBJ databases">
        <authorList>
            <person name="Varghese N."/>
            <person name="Submissions S."/>
        </authorList>
    </citation>
    <scope>NUCLEOTIDE SEQUENCE [LARGE SCALE GENOMIC DNA]</scope>
    <source>
        <strain evidence="12">CGMCC 1.6199</strain>
    </source>
</reference>
<dbReference type="PANTHER" id="PTHR30329">
    <property type="entry name" value="STATOR ELEMENT OF FLAGELLAR MOTOR COMPLEX"/>
    <property type="match status" value="1"/>
</dbReference>
<comment type="subcellular location">
    <subcellularLocation>
        <location evidence="1">Cell membrane</location>
        <topology evidence="1">Single-pass membrane protein</topology>
    </subcellularLocation>
</comment>
<evidence type="ECO:0000256" key="1">
    <source>
        <dbReference type="ARBA" id="ARBA00004162"/>
    </source>
</evidence>
<evidence type="ECO:0000256" key="9">
    <source>
        <dbReference type="SAM" id="Phobius"/>
    </source>
</evidence>
<evidence type="ECO:0000259" key="10">
    <source>
        <dbReference type="PROSITE" id="PS51123"/>
    </source>
</evidence>
<proteinExistence type="inferred from homology"/>
<keyword evidence="5 9" id="KW-1133">Transmembrane helix</keyword>
<evidence type="ECO:0000256" key="6">
    <source>
        <dbReference type="ARBA" id="ARBA00023136"/>
    </source>
</evidence>
<dbReference type="GO" id="GO:0005886">
    <property type="term" value="C:plasma membrane"/>
    <property type="evidence" value="ECO:0007669"/>
    <property type="project" value="UniProtKB-SubCell"/>
</dbReference>
<keyword evidence="12" id="KW-1185">Reference proteome</keyword>
<dbReference type="OrthoDB" id="9815217at2"/>
<dbReference type="SUPFAM" id="SSF103088">
    <property type="entry name" value="OmpA-like"/>
    <property type="match status" value="1"/>
</dbReference>
<evidence type="ECO:0000256" key="8">
    <source>
        <dbReference type="SAM" id="MobiDB-lite"/>
    </source>
</evidence>
<evidence type="ECO:0000256" key="3">
    <source>
        <dbReference type="ARBA" id="ARBA00022475"/>
    </source>
</evidence>
<evidence type="ECO:0000256" key="2">
    <source>
        <dbReference type="ARBA" id="ARBA00008914"/>
    </source>
</evidence>
<evidence type="ECO:0000256" key="5">
    <source>
        <dbReference type="ARBA" id="ARBA00022989"/>
    </source>
</evidence>
<feature type="compositionally biased region" description="Acidic residues" evidence="8">
    <location>
        <begin position="79"/>
        <end position="88"/>
    </location>
</feature>
<keyword evidence="4 9" id="KW-0812">Transmembrane</keyword>
<evidence type="ECO:0000313" key="11">
    <source>
        <dbReference type="EMBL" id="SDM24660.1"/>
    </source>
</evidence>
<gene>
    <name evidence="11" type="ORF">SAMN05216244_2060</name>
</gene>
<keyword evidence="6 7" id="KW-0472">Membrane</keyword>
<dbReference type="AlphaFoldDB" id="A0A1G9RNK4"/>
<dbReference type="RefSeq" id="WP_074598719.1">
    <property type="nucleotide sequence ID" value="NZ_FNHF01000002.1"/>
</dbReference>
<dbReference type="NCBIfam" id="NF005831">
    <property type="entry name" value="PRK07734.1"/>
    <property type="match status" value="1"/>
</dbReference>
<organism evidence="11 12">
    <name type="scientific">Sediminibacillus halophilus</name>
    <dbReference type="NCBI Taxonomy" id="482461"/>
    <lineage>
        <taxon>Bacteria</taxon>
        <taxon>Bacillati</taxon>
        <taxon>Bacillota</taxon>
        <taxon>Bacilli</taxon>
        <taxon>Bacillales</taxon>
        <taxon>Bacillaceae</taxon>
        <taxon>Sediminibacillus</taxon>
    </lineage>
</organism>
<dbReference type="Pfam" id="PF13677">
    <property type="entry name" value="MotB_plug"/>
    <property type="match status" value="1"/>
</dbReference>